<feature type="domain" description="NAD(P)-binding" evidence="1">
    <location>
        <begin position="8"/>
        <end position="202"/>
    </location>
</feature>
<dbReference type="SUPFAM" id="SSF51735">
    <property type="entry name" value="NAD(P)-binding Rossmann-fold domains"/>
    <property type="match status" value="1"/>
</dbReference>
<protein>
    <submittedName>
        <fullName evidence="2">NAD-dependent epimerase/dehydratase family protein</fullName>
    </submittedName>
</protein>
<dbReference type="Proteomes" id="UP000422989">
    <property type="component" value="Chromosome"/>
</dbReference>
<dbReference type="RefSeq" id="WP_156242926.1">
    <property type="nucleotide sequence ID" value="NZ_BAAAZL010000004.1"/>
</dbReference>
<dbReference type="PANTHER" id="PTHR43355:SF2">
    <property type="entry name" value="FLAVIN REDUCTASE (NADPH)"/>
    <property type="match status" value="1"/>
</dbReference>
<organism evidence="2 3">
    <name type="scientific">Microbacterium oryzae</name>
    <dbReference type="NCBI Taxonomy" id="743009"/>
    <lineage>
        <taxon>Bacteria</taxon>
        <taxon>Bacillati</taxon>
        <taxon>Actinomycetota</taxon>
        <taxon>Actinomycetes</taxon>
        <taxon>Micrococcales</taxon>
        <taxon>Microbacteriaceae</taxon>
        <taxon>Microbacterium</taxon>
    </lineage>
</organism>
<dbReference type="AlphaFoldDB" id="A0A6I6EBF5"/>
<dbReference type="InterPro" id="IPR036291">
    <property type="entry name" value="NAD(P)-bd_dom_sf"/>
</dbReference>
<keyword evidence="3" id="KW-1185">Reference proteome</keyword>
<gene>
    <name evidence="2" type="ORF">D7D94_12425</name>
</gene>
<dbReference type="Pfam" id="PF13460">
    <property type="entry name" value="NAD_binding_10"/>
    <property type="match status" value="1"/>
</dbReference>
<dbReference type="InterPro" id="IPR016040">
    <property type="entry name" value="NAD(P)-bd_dom"/>
</dbReference>
<evidence type="ECO:0000313" key="2">
    <source>
        <dbReference type="EMBL" id="QGU28388.1"/>
    </source>
</evidence>
<dbReference type="GO" id="GO:0016646">
    <property type="term" value="F:oxidoreductase activity, acting on the CH-NH group of donors, NAD or NADP as acceptor"/>
    <property type="evidence" value="ECO:0007669"/>
    <property type="project" value="TreeGrafter"/>
</dbReference>
<evidence type="ECO:0000259" key="1">
    <source>
        <dbReference type="Pfam" id="PF13460"/>
    </source>
</evidence>
<name>A0A6I6EBF5_9MICO</name>
<accession>A0A6I6EBF5</accession>
<dbReference type="Gene3D" id="3.40.50.720">
    <property type="entry name" value="NAD(P)-binding Rossmann-like Domain"/>
    <property type="match status" value="1"/>
</dbReference>
<dbReference type="InterPro" id="IPR051606">
    <property type="entry name" value="Polyketide_Oxido-like"/>
</dbReference>
<evidence type="ECO:0000313" key="3">
    <source>
        <dbReference type="Proteomes" id="UP000422989"/>
    </source>
</evidence>
<dbReference type="KEGG" id="moj:D7D94_12425"/>
<proteinExistence type="predicted"/>
<dbReference type="EMBL" id="CP032550">
    <property type="protein sequence ID" value="QGU28388.1"/>
    <property type="molecule type" value="Genomic_DNA"/>
</dbReference>
<dbReference type="PANTHER" id="PTHR43355">
    <property type="entry name" value="FLAVIN REDUCTASE (NADPH)"/>
    <property type="match status" value="1"/>
</dbReference>
<sequence>MARIVVFGGTGFAGSHIVRIAAERGHSAVSYSRSEPAEPVAGVEYRTGSLLDADTRAEAFASADVVVSAVAPRGEMAGRVAPALADAAEEARAAGVRLGVIGGAGSLFVSEDGPRLLDAGFPEEFKPEALEMTEVLDALRERADELDWFFVSPAAGFGAFNPGEETGSYRLGGDVLLVDEDGESFISGADLALAIVEEIENPRHQRARFTAAY</sequence>
<dbReference type="OrthoDB" id="3191258at2"/>
<reference evidence="2 3" key="1">
    <citation type="submission" date="2018-09" db="EMBL/GenBank/DDBJ databases">
        <title>Whole genome sequencing of Microbacterium oryzae strain MB-10T.</title>
        <authorList>
            <person name="Das S.K."/>
        </authorList>
    </citation>
    <scope>NUCLEOTIDE SEQUENCE [LARGE SCALE GENOMIC DNA]</scope>
    <source>
        <strain evidence="2 3">MB-10</strain>
    </source>
</reference>